<gene>
    <name evidence="1" type="ORF">C5O23_07815</name>
</gene>
<sequence>MQTLTINTSKTPSGYSASCDIIPGWVVAYEGDFDGFEPYVRESIDFYVECCQADGTEYPPILAEKDVAIRYRFDVQSLLNHYQNIFSLAALQCITGINQRQLWHYAAGRSKPRPKQAEKIVGALNHLGKELVALSV</sequence>
<evidence type="ECO:0000313" key="1">
    <source>
        <dbReference type="EMBL" id="PWB02007.1"/>
    </source>
</evidence>
<keyword evidence="2" id="KW-1185">Reference proteome</keyword>
<dbReference type="GeneID" id="82526249"/>
<dbReference type="Proteomes" id="UP000244905">
    <property type="component" value="Unassembled WGS sequence"/>
</dbReference>
<accession>A0A2V1IP25</accession>
<name>A0A2V1IP25_9BACT</name>
<evidence type="ECO:0000313" key="2">
    <source>
        <dbReference type="Proteomes" id="UP000244905"/>
    </source>
</evidence>
<organism evidence="1 2">
    <name type="scientific">Duncaniella muris</name>
    <dbReference type="NCBI Taxonomy" id="2094150"/>
    <lineage>
        <taxon>Bacteria</taxon>
        <taxon>Pseudomonadati</taxon>
        <taxon>Bacteroidota</taxon>
        <taxon>Bacteroidia</taxon>
        <taxon>Bacteroidales</taxon>
        <taxon>Muribaculaceae</taxon>
        <taxon>Duncaniella</taxon>
    </lineage>
</organism>
<dbReference type="RefSeq" id="WP_107032387.1">
    <property type="nucleotide sequence ID" value="NZ_CAJSYL010000048.1"/>
</dbReference>
<evidence type="ECO:0008006" key="3">
    <source>
        <dbReference type="Google" id="ProtNLM"/>
    </source>
</evidence>
<dbReference type="EMBL" id="PUEC01000016">
    <property type="protein sequence ID" value="PWB02007.1"/>
    <property type="molecule type" value="Genomic_DNA"/>
</dbReference>
<protein>
    <recommendedName>
        <fullName evidence="3">Type II toxin-antitoxin system HicB family antitoxin</fullName>
    </recommendedName>
</protein>
<proteinExistence type="predicted"/>
<comment type="caution">
    <text evidence="1">The sequence shown here is derived from an EMBL/GenBank/DDBJ whole genome shotgun (WGS) entry which is preliminary data.</text>
</comment>
<reference evidence="2" key="1">
    <citation type="submission" date="2018-02" db="EMBL/GenBank/DDBJ databases">
        <authorList>
            <person name="Clavel T."/>
            <person name="Strowig T."/>
        </authorList>
    </citation>
    <scope>NUCLEOTIDE SEQUENCE [LARGE SCALE GENOMIC DNA]</scope>
    <source>
        <strain evidence="2">DSM 103720</strain>
    </source>
</reference>
<dbReference type="AlphaFoldDB" id="A0A2V1IP25"/>